<dbReference type="CDD" id="cd02258">
    <property type="entry name" value="Peptidase_C25_N"/>
    <property type="match status" value="1"/>
</dbReference>
<dbReference type="Pfam" id="PF18962">
    <property type="entry name" value="Por_Secre_tail"/>
    <property type="match status" value="1"/>
</dbReference>
<dbReference type="Proteomes" id="UP000612680">
    <property type="component" value="Chromosome"/>
</dbReference>
<sequence>MKVKNFTSFFSLVVLAFIFTAANVNAQWSGSYGNEWLAGKYGQSWVRIGVNATGIHRIPISSLPSAFQNADKTKLQLWRRGVQVSIIKADATEILFYAVPNDGASDQQLYRLPTSRKNPYFSLYSNESAYFLTIGTTNGARAAVENTPVDGSITPLASHVRTELKTYQNEFTHTTLYSLRPSTLNSYFEEGKTGTGSRIPISNALSTIYTSNPKSINYTNSYVPEPFSYQIKVPAEDAQPNVKIMLSGRYGNPKVDVFAGKNANTLRLASTVYTSDFNPYELSFDLLPEDYDATGNGTLGFQSTVNLNYFSVTYFTVTYDQLIDMQGLGTYEFNFPAAASGSKSRMTIANPAANTKFYDISNVNQPRIISGNAADLMVTRNGSALKLLATNQQVEVLPAKISTITFPQYNPANTDYLIVTNQTLESSAAAFATYRQTTTPGRKFKPAVMKIKDVYNVFNYGEPSPVAIRHMVDYMISDGNKDKYLLILGKSVTRPDRVTKELPDEVPTVGFPGSDVLLTDGLQGTPEDVPAIPVGRISATANQQVLDYLAKISTYESQKDLSWRKNVMHMSGGKDQSEINQFSGYLATIGGNVTGAPFSGTVIQKIKTIAEDVQEQITIAPELNGTGATIKGLGMVSYFGHGSTYRTDLNAGYATDPAKGYNNTNKYPVLFYNGCGVGNVFSNLFDPTVNAATSRPMSLDWLLAPAKGAIVVFGNDWDAYASTSNEYLDRLYPLLFTSDDKRLSIGQILQNVAAQTKAAKGYTYNADQNSRVAGYYDADRANIHQVLLQGDPALKVLLTESALPVNFISFDAKVTSPSQVTLTWKTASERNNSHFIVEKSYNARNFEAIGRVEGKGDSESEATYNFIDTHPLAGTSYYRLTQVDVETIENGVKVQDQNIYSKLASVSRDNFDRLVVSPNPSADIAEIKLDAPVSIKSWNLFDINGRMIKKQQTGSKINLSGLQAGDYIIKITTLNGDVYTRKIVKL</sequence>
<evidence type="ECO:0000259" key="4">
    <source>
        <dbReference type="Pfam" id="PF18962"/>
    </source>
</evidence>
<dbReference type="EMBL" id="CP056775">
    <property type="protein sequence ID" value="QRR03484.1"/>
    <property type="molecule type" value="Genomic_DNA"/>
</dbReference>
<feature type="domain" description="Gingipain" evidence="3">
    <location>
        <begin position="416"/>
        <end position="796"/>
    </location>
</feature>
<organism evidence="5 6">
    <name type="scientific">Dyadobacter sandarakinus</name>
    <dbReference type="NCBI Taxonomy" id="2747268"/>
    <lineage>
        <taxon>Bacteria</taxon>
        <taxon>Pseudomonadati</taxon>
        <taxon>Bacteroidota</taxon>
        <taxon>Cytophagia</taxon>
        <taxon>Cytophagales</taxon>
        <taxon>Spirosomataceae</taxon>
        <taxon>Dyadobacter</taxon>
    </lineage>
</organism>
<evidence type="ECO:0000313" key="6">
    <source>
        <dbReference type="Proteomes" id="UP000612680"/>
    </source>
</evidence>
<dbReference type="RefSeq" id="WP_204659501.1">
    <property type="nucleotide sequence ID" value="NZ_CP056775.1"/>
</dbReference>
<evidence type="ECO:0000256" key="1">
    <source>
        <dbReference type="ARBA" id="ARBA00022729"/>
    </source>
</evidence>
<accession>A0ABX7IBI7</accession>
<dbReference type="Gene3D" id="3.40.50.10390">
    <property type="entry name" value="Gingipain r, domain 1"/>
    <property type="match status" value="1"/>
</dbReference>
<gene>
    <name evidence="5" type="ORF">HWI92_22505</name>
</gene>
<dbReference type="SUPFAM" id="SSF52129">
    <property type="entry name" value="Caspase-like"/>
    <property type="match status" value="1"/>
</dbReference>
<proteinExistence type="predicted"/>
<dbReference type="Gene3D" id="3.40.50.1460">
    <property type="match status" value="1"/>
</dbReference>
<keyword evidence="6" id="KW-1185">Reference proteome</keyword>
<protein>
    <submittedName>
        <fullName evidence="5">T9SS type A sorting domain-containing protein</fullName>
    </submittedName>
</protein>
<dbReference type="InterPro" id="IPR001769">
    <property type="entry name" value="Gingipain"/>
</dbReference>
<evidence type="ECO:0000256" key="2">
    <source>
        <dbReference type="SAM" id="SignalP"/>
    </source>
</evidence>
<reference evidence="5 6" key="1">
    <citation type="submission" date="2020-06" db="EMBL/GenBank/DDBJ databases">
        <title>Dyadobacter sandarakinus sp. nov., isolated from the soil of the Arctic Yellow River Station.</title>
        <authorList>
            <person name="Zhang Y."/>
            <person name="Peng F."/>
        </authorList>
    </citation>
    <scope>NUCLEOTIDE SEQUENCE [LARGE SCALE GENOMIC DNA]</scope>
    <source>
        <strain evidence="5 6">Q3-56</strain>
    </source>
</reference>
<evidence type="ECO:0000259" key="3">
    <source>
        <dbReference type="Pfam" id="PF01364"/>
    </source>
</evidence>
<feature type="chain" id="PRO_5045501895" evidence="2">
    <location>
        <begin position="27"/>
        <end position="986"/>
    </location>
</feature>
<dbReference type="NCBIfam" id="TIGR04183">
    <property type="entry name" value="Por_Secre_tail"/>
    <property type="match status" value="1"/>
</dbReference>
<dbReference type="Pfam" id="PF01364">
    <property type="entry name" value="Peptidase_C25"/>
    <property type="match status" value="1"/>
</dbReference>
<dbReference type="InterPro" id="IPR029030">
    <property type="entry name" value="Caspase-like_dom_sf"/>
</dbReference>
<name>A0ABX7IBI7_9BACT</name>
<feature type="domain" description="Secretion system C-terminal sorting" evidence="4">
    <location>
        <begin position="917"/>
        <end position="984"/>
    </location>
</feature>
<dbReference type="InterPro" id="IPR026444">
    <property type="entry name" value="Secre_tail"/>
</dbReference>
<keyword evidence="1 2" id="KW-0732">Signal</keyword>
<evidence type="ECO:0000313" key="5">
    <source>
        <dbReference type="EMBL" id="QRR03484.1"/>
    </source>
</evidence>
<dbReference type="InterPro" id="IPR029031">
    <property type="entry name" value="Gingipain_N_sf"/>
</dbReference>
<feature type="signal peptide" evidence="2">
    <location>
        <begin position="1"/>
        <end position="26"/>
    </location>
</feature>